<keyword evidence="3" id="KW-0677">Repeat</keyword>
<keyword evidence="4" id="KW-0969">Cilium</keyword>
<comment type="subcellular location">
    <subcellularLocation>
        <location evidence="1">Cell projection</location>
        <location evidence="1">Cilium</location>
    </subcellularLocation>
</comment>
<evidence type="ECO:0000313" key="8">
    <source>
        <dbReference type="EMBL" id="RLN11070.1"/>
    </source>
</evidence>
<dbReference type="SMART" id="SM00364">
    <property type="entry name" value="LRR_BAC"/>
    <property type="match status" value="4"/>
</dbReference>
<keyword evidence="2" id="KW-0433">Leucine-rich repeat</keyword>
<dbReference type="InterPro" id="IPR001611">
    <property type="entry name" value="Leu-rich_rpt"/>
</dbReference>
<dbReference type="EMBL" id="JPWV03000002">
    <property type="protein sequence ID" value="KAG2532870.1"/>
    <property type="molecule type" value="Genomic_DNA"/>
</dbReference>
<evidence type="ECO:0000313" key="11">
    <source>
        <dbReference type="Proteomes" id="UP000285883"/>
    </source>
</evidence>
<dbReference type="PANTHER" id="PTHR45973">
    <property type="entry name" value="PROTEIN PHOSPHATASE 1 REGULATORY SUBUNIT SDS22-RELATED"/>
    <property type="match status" value="1"/>
</dbReference>
<organism evidence="9 10">
    <name type="scientific">Phytophthora kernoviae</name>
    <dbReference type="NCBI Taxonomy" id="325452"/>
    <lineage>
        <taxon>Eukaryota</taxon>
        <taxon>Sar</taxon>
        <taxon>Stramenopiles</taxon>
        <taxon>Oomycota</taxon>
        <taxon>Peronosporomycetes</taxon>
        <taxon>Peronosporales</taxon>
        <taxon>Peronosporaceae</taxon>
        <taxon>Phytophthora</taxon>
    </lineage>
</organism>
<dbReference type="EMBL" id="MBDN02000002">
    <property type="protein sequence ID" value="RLN86043.1"/>
    <property type="molecule type" value="Genomic_DNA"/>
</dbReference>
<evidence type="ECO:0000256" key="5">
    <source>
        <dbReference type="ARBA" id="ARBA00023273"/>
    </source>
</evidence>
<dbReference type="Proteomes" id="UP000792063">
    <property type="component" value="Unassembled WGS sequence"/>
</dbReference>
<dbReference type="EMBL" id="MAYM02001754">
    <property type="protein sequence ID" value="RLN11070.1"/>
    <property type="molecule type" value="Genomic_DNA"/>
</dbReference>
<dbReference type="SUPFAM" id="SSF52058">
    <property type="entry name" value="L domain-like"/>
    <property type="match status" value="1"/>
</dbReference>
<dbReference type="InterPro" id="IPR032675">
    <property type="entry name" value="LRR_dom_sf"/>
</dbReference>
<dbReference type="Proteomes" id="UP000285624">
    <property type="component" value="Unassembled WGS sequence"/>
</dbReference>
<evidence type="ECO:0000256" key="3">
    <source>
        <dbReference type="ARBA" id="ARBA00022737"/>
    </source>
</evidence>
<evidence type="ECO:0000313" key="10">
    <source>
        <dbReference type="Proteomes" id="UP000285624"/>
    </source>
</evidence>
<evidence type="ECO:0000313" key="6">
    <source>
        <dbReference type="EMBL" id="KAG2532870.1"/>
    </source>
</evidence>
<reference evidence="6" key="3">
    <citation type="submission" date="2020-06" db="EMBL/GenBank/DDBJ databases">
        <authorList>
            <person name="Studholme D.J."/>
        </authorList>
    </citation>
    <scope>NUCLEOTIDE SEQUENCE</scope>
    <source>
        <strain evidence="6">NZFS 2646</strain>
        <strain evidence="7">NZFS 3630</strain>
    </source>
</reference>
<keyword evidence="10" id="KW-1185">Reference proteome</keyword>
<dbReference type="InterPro" id="IPR050576">
    <property type="entry name" value="Cilia_flagella_integrity"/>
</dbReference>
<sequence>MVEADETSLQVYMEGLSRVDRVMDDSGYAFTALDVIDKGLVNLEPIQGYSHLLFVNVSKNQIVDATPLLKLQYLVTLDLSYNALTAPLALPQQYLQSLDLSGNQLTTLQGLELSSLSILKINDNELTSLAGLQGVPSLTTLEASRNAVEDISSLATDVSPKLEVLHLDENKLTTLSGVENLPALSSLSLQQNNIETLEAVQQLEQLSKLTTLDLTGNPVTQWEDFRLSIILLVPTLTHLDDELLTDEDRLAAVELKRRREAEAEEQAEAGE</sequence>
<dbReference type="Proteomes" id="UP000285883">
    <property type="component" value="Unassembled WGS sequence"/>
</dbReference>
<evidence type="ECO:0000256" key="1">
    <source>
        <dbReference type="ARBA" id="ARBA00004138"/>
    </source>
</evidence>
<evidence type="ECO:0000313" key="7">
    <source>
        <dbReference type="EMBL" id="KAG2533614.1"/>
    </source>
</evidence>
<dbReference type="Gene3D" id="3.80.10.10">
    <property type="entry name" value="Ribonuclease Inhibitor"/>
    <property type="match status" value="2"/>
</dbReference>
<dbReference type="AlphaFoldDB" id="A0A3R7H3W3"/>
<dbReference type="STRING" id="325452.A0A3R7H3W3"/>
<dbReference type="Pfam" id="PF13516">
    <property type="entry name" value="LRR_6"/>
    <property type="match status" value="1"/>
</dbReference>
<keyword evidence="5" id="KW-0966">Cell projection</keyword>
<dbReference type="PANTHER" id="PTHR45973:SF9">
    <property type="entry name" value="LEUCINE-RICH REPEAT-CONTAINING PROTEIN 46"/>
    <property type="match status" value="1"/>
</dbReference>
<dbReference type="EMBL" id="JPWU03000001">
    <property type="protein sequence ID" value="KAG2533614.1"/>
    <property type="molecule type" value="Genomic_DNA"/>
</dbReference>
<evidence type="ECO:0000256" key="2">
    <source>
        <dbReference type="ARBA" id="ARBA00022614"/>
    </source>
</evidence>
<dbReference type="SMART" id="SM00365">
    <property type="entry name" value="LRR_SD22"/>
    <property type="match status" value="4"/>
</dbReference>
<protein>
    <recommendedName>
        <fullName evidence="12">U2A'/phosphoprotein 32 family A C-terminal domain-containing protein</fullName>
    </recommendedName>
</protein>
<dbReference type="PRINTS" id="PR00019">
    <property type="entry name" value="LEURICHRPT"/>
</dbReference>
<dbReference type="PROSITE" id="PS51450">
    <property type="entry name" value="LRR"/>
    <property type="match status" value="3"/>
</dbReference>
<dbReference type="Pfam" id="PF14580">
    <property type="entry name" value="LRR_9"/>
    <property type="match status" value="1"/>
</dbReference>
<proteinExistence type="predicted"/>
<evidence type="ECO:0000313" key="9">
    <source>
        <dbReference type="EMBL" id="RLN86043.1"/>
    </source>
</evidence>
<reference evidence="10 11" key="2">
    <citation type="submission" date="2018-07" db="EMBL/GenBank/DDBJ databases">
        <title>Genome sequencing of oomycete isolates from Chile give support for New Zealand origin for Phytophthora kernoviae and make available the first Nothophytophthora sp. genome.</title>
        <authorList>
            <person name="Studholme D.J."/>
            <person name="Sanfuentes E."/>
            <person name="Panda P."/>
            <person name="Hill R."/>
            <person name="Sambles C."/>
            <person name="Grant M."/>
            <person name="Williams N.M."/>
            <person name="Mcdougal R.L."/>
        </authorList>
    </citation>
    <scope>NUCLEOTIDE SEQUENCE [LARGE SCALE GENOMIC DNA]</scope>
    <source>
        <strain evidence="8">Chile2</strain>
        <strain evidence="9">Chile4</strain>
    </source>
</reference>
<evidence type="ECO:0008006" key="12">
    <source>
        <dbReference type="Google" id="ProtNLM"/>
    </source>
</evidence>
<name>A0A3R7H3W3_9STRA</name>
<gene>
    <name evidence="8" type="ORF">BBI17_000149</name>
    <name evidence="9" type="ORF">BBO99_00000312</name>
    <name evidence="6" type="ORF">JM16_000070</name>
    <name evidence="7" type="ORF">JM18_000072</name>
</gene>
<accession>A0A3R7H3W3</accession>
<dbReference type="Proteomes" id="UP000785171">
    <property type="component" value="Unassembled WGS sequence"/>
</dbReference>
<dbReference type="Pfam" id="PF00560">
    <property type="entry name" value="LRR_1"/>
    <property type="match status" value="1"/>
</dbReference>
<comment type="caution">
    <text evidence="9">The sequence shown here is derived from an EMBL/GenBank/DDBJ whole genome shotgun (WGS) entry which is preliminary data.</text>
</comment>
<reference evidence="6" key="1">
    <citation type="journal article" date="2015" name="Genom Data">
        <title>Genome sequences of six Phytophthora species associated with forests in New Zealand.</title>
        <authorList>
            <person name="Studholme D.J."/>
            <person name="McDougal R.L."/>
            <person name="Sambles C."/>
            <person name="Hansen E."/>
            <person name="Hardy G."/>
            <person name="Grant M."/>
            <person name="Ganley R.J."/>
            <person name="Williams N.M."/>
        </authorList>
    </citation>
    <scope>NUCLEOTIDE SEQUENCE</scope>
    <source>
        <strain evidence="6">NZFS 2646</strain>
        <strain evidence="7">NZFS 3630</strain>
    </source>
</reference>
<evidence type="ECO:0000256" key="4">
    <source>
        <dbReference type="ARBA" id="ARBA00023069"/>
    </source>
</evidence>